<comment type="caution">
    <text evidence="3">The sequence shown here is derived from an EMBL/GenBank/DDBJ whole genome shotgun (WGS) entry which is preliminary data.</text>
</comment>
<dbReference type="GO" id="GO:0004521">
    <property type="term" value="F:RNA endonuclease activity"/>
    <property type="evidence" value="ECO:0007669"/>
    <property type="project" value="TreeGrafter"/>
</dbReference>
<evidence type="ECO:0000313" key="4">
    <source>
        <dbReference type="Proteomes" id="UP000190626"/>
    </source>
</evidence>
<dbReference type="PANTHER" id="PTHR33988:SF2">
    <property type="entry name" value="ENDORIBONUCLEASE MAZF"/>
    <property type="match status" value="1"/>
</dbReference>
<sequence length="146" mass="16293">MIEKVKYGEVWLADINGGIGSEMSGIRPVLCCSTNLGNSRSSIAQVIPITSQVKKKRLPTHVFLDSNKFGLAENSVALCEQSKCIEQGRLICKITELDSEIMKDIEHAIKINFGMVSPFENKREYQLQNDLHNKNIIIGGKTLCRL</sequence>
<keyword evidence="4" id="KW-1185">Reference proteome</keyword>
<dbReference type="InterPro" id="IPR003477">
    <property type="entry name" value="PemK-like"/>
</dbReference>
<dbReference type="GO" id="GO:0006402">
    <property type="term" value="P:mRNA catabolic process"/>
    <property type="evidence" value="ECO:0007669"/>
    <property type="project" value="TreeGrafter"/>
</dbReference>
<dbReference type="EMBL" id="MBTG01000001">
    <property type="protein sequence ID" value="OPH61775.1"/>
    <property type="molecule type" value="Genomic_DNA"/>
</dbReference>
<dbReference type="Pfam" id="PF02452">
    <property type="entry name" value="PemK_toxin"/>
    <property type="match status" value="1"/>
</dbReference>
<name>A0A1V4HT80_9BACL</name>
<evidence type="ECO:0000256" key="1">
    <source>
        <dbReference type="ARBA" id="ARBA00007521"/>
    </source>
</evidence>
<dbReference type="Proteomes" id="UP000190626">
    <property type="component" value="Unassembled WGS sequence"/>
</dbReference>
<dbReference type="GO" id="GO:0016075">
    <property type="term" value="P:rRNA catabolic process"/>
    <property type="evidence" value="ECO:0007669"/>
    <property type="project" value="TreeGrafter"/>
</dbReference>
<evidence type="ECO:0000256" key="2">
    <source>
        <dbReference type="ARBA" id="ARBA00022649"/>
    </source>
</evidence>
<keyword evidence="2" id="KW-1277">Toxin-antitoxin system</keyword>
<gene>
    <name evidence="3" type="ORF">BC351_00605</name>
</gene>
<evidence type="ECO:0008006" key="5">
    <source>
        <dbReference type="Google" id="ProtNLM"/>
    </source>
</evidence>
<organism evidence="3 4">
    <name type="scientific">Paenibacillus ferrarius</name>
    <dbReference type="NCBI Taxonomy" id="1469647"/>
    <lineage>
        <taxon>Bacteria</taxon>
        <taxon>Bacillati</taxon>
        <taxon>Bacillota</taxon>
        <taxon>Bacilli</taxon>
        <taxon>Bacillales</taxon>
        <taxon>Paenibacillaceae</taxon>
        <taxon>Paenibacillus</taxon>
    </lineage>
</organism>
<dbReference type="GO" id="GO:0003677">
    <property type="term" value="F:DNA binding"/>
    <property type="evidence" value="ECO:0007669"/>
    <property type="project" value="InterPro"/>
</dbReference>
<evidence type="ECO:0000313" key="3">
    <source>
        <dbReference type="EMBL" id="OPH61775.1"/>
    </source>
</evidence>
<dbReference type="OrthoDB" id="9808744at2"/>
<dbReference type="AlphaFoldDB" id="A0A1V4HT80"/>
<dbReference type="PANTHER" id="PTHR33988">
    <property type="entry name" value="ENDORIBONUCLEASE MAZF-RELATED"/>
    <property type="match status" value="1"/>
</dbReference>
<dbReference type="STRING" id="1469647.BC351_00605"/>
<dbReference type="SUPFAM" id="SSF50118">
    <property type="entry name" value="Cell growth inhibitor/plasmid maintenance toxic component"/>
    <property type="match status" value="1"/>
</dbReference>
<dbReference type="InterPro" id="IPR011067">
    <property type="entry name" value="Plasmid_toxin/cell-grow_inhib"/>
</dbReference>
<protein>
    <recommendedName>
        <fullName evidence="5">mRNA interferase</fullName>
    </recommendedName>
</protein>
<accession>A0A1V4HT80</accession>
<dbReference type="RefSeq" id="WP_158081942.1">
    <property type="nucleotide sequence ID" value="NZ_MBTG01000001.1"/>
</dbReference>
<dbReference type="Gene3D" id="2.30.30.110">
    <property type="match status" value="1"/>
</dbReference>
<comment type="similarity">
    <text evidence="1">Belongs to the PemK/MazF family.</text>
</comment>
<proteinExistence type="inferred from homology"/>
<reference evidence="4" key="1">
    <citation type="submission" date="2016-07" db="EMBL/GenBank/DDBJ databases">
        <authorList>
            <person name="Florea S."/>
            <person name="Webb J.S."/>
            <person name="Jaromczyk J."/>
            <person name="Schardl C.L."/>
        </authorList>
    </citation>
    <scope>NUCLEOTIDE SEQUENCE [LARGE SCALE GENOMIC DNA]</scope>
    <source>
        <strain evidence="4">CY1</strain>
    </source>
</reference>